<protein>
    <submittedName>
        <fullName evidence="1">Uncharacterized protein</fullName>
    </submittedName>
</protein>
<gene>
    <name evidence="1" type="ORF">QAD02_000110</name>
</gene>
<comment type="caution">
    <text evidence="1">The sequence shown here is derived from an EMBL/GenBank/DDBJ whole genome shotgun (WGS) entry which is preliminary data.</text>
</comment>
<organism evidence="1 2">
    <name type="scientific">Eretmocerus hayati</name>
    <dbReference type="NCBI Taxonomy" id="131215"/>
    <lineage>
        <taxon>Eukaryota</taxon>
        <taxon>Metazoa</taxon>
        <taxon>Ecdysozoa</taxon>
        <taxon>Arthropoda</taxon>
        <taxon>Hexapoda</taxon>
        <taxon>Insecta</taxon>
        <taxon>Pterygota</taxon>
        <taxon>Neoptera</taxon>
        <taxon>Endopterygota</taxon>
        <taxon>Hymenoptera</taxon>
        <taxon>Apocrita</taxon>
        <taxon>Proctotrupomorpha</taxon>
        <taxon>Chalcidoidea</taxon>
        <taxon>Aphelinidae</taxon>
        <taxon>Aphelininae</taxon>
        <taxon>Eretmocerus</taxon>
    </lineage>
</organism>
<feature type="non-terminal residue" evidence="1">
    <location>
        <position position="159"/>
    </location>
</feature>
<name>A0ACC2ND56_9HYME</name>
<evidence type="ECO:0000313" key="1">
    <source>
        <dbReference type="EMBL" id="KAJ8668851.1"/>
    </source>
</evidence>
<feature type="non-terminal residue" evidence="1">
    <location>
        <position position="1"/>
    </location>
</feature>
<dbReference type="Proteomes" id="UP001239111">
    <property type="component" value="Chromosome 3"/>
</dbReference>
<evidence type="ECO:0000313" key="2">
    <source>
        <dbReference type="Proteomes" id="UP001239111"/>
    </source>
</evidence>
<accession>A0ACC2ND56</accession>
<reference evidence="1" key="1">
    <citation type="submission" date="2023-04" db="EMBL/GenBank/DDBJ databases">
        <title>A chromosome-level genome assembly of the parasitoid wasp Eretmocerus hayati.</title>
        <authorList>
            <person name="Zhong Y."/>
            <person name="Liu S."/>
            <person name="Liu Y."/>
        </authorList>
    </citation>
    <scope>NUCLEOTIDE SEQUENCE</scope>
    <source>
        <strain evidence="1">ZJU_SS_LIU_2023</strain>
    </source>
</reference>
<proteinExistence type="predicted"/>
<keyword evidence="2" id="KW-1185">Reference proteome</keyword>
<sequence length="159" mass="17041">AVFVPEPVVDVVPAINGHGGGGGGSGTNLVEEKKEVLGNGAVSPRHVDEKIQPNTWLQETDEQLVSPAEVGRMLNLGNALADGPRTQHANKYLSLVSLHLPVILRLSVNCPFRNVRTKCSEIIQMVKDRGLPVPEPAFEGPSAFVPVAELPDLNNLDEK</sequence>
<dbReference type="EMBL" id="CM056743">
    <property type="protein sequence ID" value="KAJ8668851.1"/>
    <property type="molecule type" value="Genomic_DNA"/>
</dbReference>